<proteinExistence type="inferred from homology"/>
<keyword evidence="6" id="KW-1185">Reference proteome</keyword>
<dbReference type="EMBL" id="JAVKGT010000021">
    <property type="protein sequence ID" value="MDR5712253.1"/>
    <property type="molecule type" value="Genomic_DNA"/>
</dbReference>
<dbReference type="Gene3D" id="3.40.309.10">
    <property type="entry name" value="Aldehyde Dehydrogenase, Chain A, domain 2"/>
    <property type="match status" value="1"/>
</dbReference>
<evidence type="ECO:0000259" key="4">
    <source>
        <dbReference type="Pfam" id="PF00171"/>
    </source>
</evidence>
<dbReference type="InterPro" id="IPR044148">
    <property type="entry name" value="ALDH_GabD1-like"/>
</dbReference>
<evidence type="ECO:0000313" key="6">
    <source>
        <dbReference type="Proteomes" id="UP001260872"/>
    </source>
</evidence>
<protein>
    <submittedName>
        <fullName evidence="5">NAD-dependent succinate-semialdehyde dehydrogenase</fullName>
    </submittedName>
</protein>
<dbReference type="CDD" id="cd07100">
    <property type="entry name" value="ALDH_SSADH1_GabD1"/>
    <property type="match status" value="1"/>
</dbReference>
<keyword evidence="3" id="KW-0560">Oxidoreductase</keyword>
<dbReference type="Proteomes" id="UP001260872">
    <property type="component" value="Unassembled WGS sequence"/>
</dbReference>
<dbReference type="InterPro" id="IPR015590">
    <property type="entry name" value="Aldehyde_DH_dom"/>
</dbReference>
<evidence type="ECO:0000256" key="2">
    <source>
        <dbReference type="ARBA" id="ARBA00022857"/>
    </source>
</evidence>
<evidence type="ECO:0000313" key="5">
    <source>
        <dbReference type="EMBL" id="MDR5712253.1"/>
    </source>
</evidence>
<feature type="domain" description="Aldehyde dehydrogenase" evidence="4">
    <location>
        <begin position="8"/>
        <end position="460"/>
    </location>
</feature>
<dbReference type="InterPro" id="IPR016162">
    <property type="entry name" value="Ald_DH_N"/>
</dbReference>
<sequence length="471" mass="50950">MTEHHEAAAETGFRTQNPATNEVQARYDCLTGQGVEAAVSAAHTAYGPWAARPMEQRIETARRIAELCERDSGELARIITAEMGKSLHEAEDEVQTCVDIFRYYADHAPALTADQVIKHEGGFKAVLQSRPLGVLLGIMPWNFPYYQVARFAAPNLILGNTVLLKHAETCPQSALALESLFREAGIPEGAYQNIFVTHEQIETIIADERVQGVSLTGSERAGAAVAEIAGRHLKKVVLELGGSDAHIYLQARDIRAAARQAVQKRMFNMGQACTSNKRLLVAEELYEEFLDETVREVSRLLPGDPAKPAADTYYPLSSERAAQTLHEQIQRAVAQGAVLHTGGGRPEQPGAWVEPTVLSGITPEMDAYTEELFGPVVMVYRVKDAAEAVAVANSSPYGLGGAVFSADQSEAIEVAQQLDSGMINANVGGSEAADMPFGGIKRSGFGRELGPLGMDEFVNKRLLYISEGAEV</sequence>
<dbReference type="InterPro" id="IPR047110">
    <property type="entry name" value="GABD/Sad-like"/>
</dbReference>
<evidence type="ECO:0000256" key="3">
    <source>
        <dbReference type="ARBA" id="ARBA00023002"/>
    </source>
</evidence>
<dbReference type="PANTHER" id="PTHR43217:SF2">
    <property type="entry name" value="SUCCINATE-SEMIALDEHYDE DEHYDROGENASE [NADP(+)]"/>
    <property type="match status" value="1"/>
</dbReference>
<comment type="similarity">
    <text evidence="1">Belongs to the aldehyde dehydrogenase family.</text>
</comment>
<dbReference type="RefSeq" id="WP_310537634.1">
    <property type="nucleotide sequence ID" value="NZ_BAAAOC010000086.1"/>
</dbReference>
<dbReference type="SUPFAM" id="SSF53720">
    <property type="entry name" value="ALDH-like"/>
    <property type="match status" value="1"/>
</dbReference>
<accession>A0ABU1FUF0</accession>
<dbReference type="Gene3D" id="3.40.605.10">
    <property type="entry name" value="Aldehyde Dehydrogenase, Chain A, domain 1"/>
    <property type="match status" value="1"/>
</dbReference>
<dbReference type="InterPro" id="IPR016161">
    <property type="entry name" value="Ald_DH/histidinol_DH"/>
</dbReference>
<reference evidence="6" key="1">
    <citation type="submission" date="2023-07" db="EMBL/GenBank/DDBJ databases">
        <title>Description of three actinobacteria isolated from air of manufacturing shop in a pharmaceutical factory.</title>
        <authorList>
            <person name="Zhang D.-F."/>
        </authorList>
    </citation>
    <scope>NUCLEOTIDE SEQUENCE [LARGE SCALE GENOMIC DNA]</scope>
    <source>
        <strain evidence="6">CCTCC AB 207010</strain>
    </source>
</reference>
<keyword evidence="2" id="KW-0521">NADP</keyword>
<name>A0ABU1FUF0_9MICC</name>
<dbReference type="InterPro" id="IPR016163">
    <property type="entry name" value="Ald_DH_C"/>
</dbReference>
<evidence type="ECO:0000256" key="1">
    <source>
        <dbReference type="ARBA" id="ARBA00009986"/>
    </source>
</evidence>
<dbReference type="Pfam" id="PF00171">
    <property type="entry name" value="Aldedh"/>
    <property type="match status" value="1"/>
</dbReference>
<organism evidence="5 6">
    <name type="scientific">Nesterenkonia flava</name>
    <dbReference type="NCBI Taxonomy" id="469799"/>
    <lineage>
        <taxon>Bacteria</taxon>
        <taxon>Bacillati</taxon>
        <taxon>Actinomycetota</taxon>
        <taxon>Actinomycetes</taxon>
        <taxon>Micrococcales</taxon>
        <taxon>Micrococcaceae</taxon>
        <taxon>Nesterenkonia</taxon>
    </lineage>
</organism>
<dbReference type="PANTHER" id="PTHR43217">
    <property type="entry name" value="SUCCINATE SEMIALDEHYDE DEHYDROGENASE [NAD(P)+] SAD"/>
    <property type="match status" value="1"/>
</dbReference>
<gene>
    <name evidence="5" type="ORF">RH857_08940</name>
</gene>
<comment type="caution">
    <text evidence="5">The sequence shown here is derived from an EMBL/GenBank/DDBJ whole genome shotgun (WGS) entry which is preliminary data.</text>
</comment>